<name>A0ABV7PE03_9BURK</name>
<comment type="caution">
    <text evidence="2">The sequence shown here is derived from an EMBL/GenBank/DDBJ whole genome shotgun (WGS) entry which is preliminary data.</text>
</comment>
<dbReference type="RefSeq" id="WP_379733679.1">
    <property type="nucleotide sequence ID" value="NZ_JBHRVV010000001.1"/>
</dbReference>
<gene>
    <name evidence="2" type="ORF">ACFOPH_04005</name>
</gene>
<dbReference type="InterPro" id="IPR013424">
    <property type="entry name" value="Ice-binding_C"/>
</dbReference>
<evidence type="ECO:0000313" key="2">
    <source>
        <dbReference type="EMBL" id="MFC3457406.1"/>
    </source>
</evidence>
<evidence type="ECO:0000313" key="3">
    <source>
        <dbReference type="Proteomes" id="UP001595665"/>
    </source>
</evidence>
<dbReference type="Proteomes" id="UP001595665">
    <property type="component" value="Unassembled WGS sequence"/>
</dbReference>
<protein>
    <submittedName>
        <fullName evidence="2">PEP-CTERM sorting domain-containing protein</fullName>
    </submittedName>
</protein>
<dbReference type="NCBIfam" id="TIGR02595">
    <property type="entry name" value="PEP_CTERM"/>
    <property type="match status" value="1"/>
</dbReference>
<evidence type="ECO:0000259" key="1">
    <source>
        <dbReference type="Pfam" id="PF07589"/>
    </source>
</evidence>
<feature type="domain" description="Ice-binding protein C-terminal" evidence="1">
    <location>
        <begin position="296"/>
        <end position="319"/>
    </location>
</feature>
<proteinExistence type="predicted"/>
<accession>A0ABV7PE03</accession>
<sequence length="322" mass="34086">MQATLAAGLVIIRAGAAHDGEEYLLAQILLKCHNVCVMTSLTFGAHMHLRFALAAAALSLAGSQAMAAPVTIGFSGTLVLPYTPHPGDTVNGDYAGKPFAGTLTFAAGQPHRYENNAGSVRDEVHTYSGCSVFRDGTCTNYAPVLGSPVILQASFSGEFGAYSLIPDATGGGTQSGLVRNQSSYFDSTGADYFLVNDTGRFVTSADGERLERAYSAVYLYISATGTPLFNDVHDFDELPKLNSSTSTFFRFERYTGLAECSRQNGGSCNYTRLPGAFEYVGQIAEMHFVLPDAPADVPEPASLALLAAGMTAIGAARRRTRA</sequence>
<dbReference type="EMBL" id="JBHRVV010000001">
    <property type="protein sequence ID" value="MFC3457406.1"/>
    <property type="molecule type" value="Genomic_DNA"/>
</dbReference>
<reference evidence="3" key="1">
    <citation type="journal article" date="2019" name="Int. J. Syst. Evol. Microbiol.">
        <title>The Global Catalogue of Microorganisms (GCM) 10K type strain sequencing project: providing services to taxonomists for standard genome sequencing and annotation.</title>
        <authorList>
            <consortium name="The Broad Institute Genomics Platform"/>
            <consortium name="The Broad Institute Genome Sequencing Center for Infectious Disease"/>
            <person name="Wu L."/>
            <person name="Ma J."/>
        </authorList>
    </citation>
    <scope>NUCLEOTIDE SEQUENCE [LARGE SCALE GENOMIC DNA]</scope>
    <source>
        <strain evidence="3">CCM 7480</strain>
    </source>
</reference>
<dbReference type="Pfam" id="PF07589">
    <property type="entry name" value="PEP-CTERM"/>
    <property type="match status" value="1"/>
</dbReference>
<organism evidence="2 3">
    <name type="scientific">Massilia haematophila</name>
    <dbReference type="NCBI Taxonomy" id="457923"/>
    <lineage>
        <taxon>Bacteria</taxon>
        <taxon>Pseudomonadati</taxon>
        <taxon>Pseudomonadota</taxon>
        <taxon>Betaproteobacteria</taxon>
        <taxon>Burkholderiales</taxon>
        <taxon>Oxalobacteraceae</taxon>
        <taxon>Telluria group</taxon>
        <taxon>Massilia</taxon>
    </lineage>
</organism>
<keyword evidence="3" id="KW-1185">Reference proteome</keyword>